<dbReference type="InterPro" id="IPR038404">
    <property type="entry name" value="TRAP_DctP_sf"/>
</dbReference>
<evidence type="ECO:0000313" key="5">
    <source>
        <dbReference type="Proteomes" id="UP000476030"/>
    </source>
</evidence>
<dbReference type="RefSeq" id="WP_161315206.1">
    <property type="nucleotide sequence ID" value="NZ_WTUW01000002.1"/>
</dbReference>
<dbReference type="Proteomes" id="UP000476030">
    <property type="component" value="Unassembled WGS sequence"/>
</dbReference>
<dbReference type="Gene3D" id="3.40.190.170">
    <property type="entry name" value="Bacterial extracellular solute-binding protein, family 7"/>
    <property type="match status" value="1"/>
</dbReference>
<evidence type="ECO:0000256" key="3">
    <source>
        <dbReference type="ARBA" id="ARBA00022729"/>
    </source>
</evidence>
<dbReference type="EMBL" id="WTUW01000002">
    <property type="protein sequence ID" value="MZR30644.1"/>
    <property type="molecule type" value="Genomic_DNA"/>
</dbReference>
<dbReference type="GO" id="GO:0055085">
    <property type="term" value="P:transmembrane transport"/>
    <property type="evidence" value="ECO:0007669"/>
    <property type="project" value="InterPro"/>
</dbReference>
<reference evidence="4 5" key="1">
    <citation type="submission" date="2019-12" db="EMBL/GenBank/DDBJ databases">
        <title>Snethiella sp. nov. sp. isolated from sea sand.</title>
        <authorList>
            <person name="Kim J."/>
            <person name="Jeong S.E."/>
            <person name="Jung H.S."/>
            <person name="Jeon C.O."/>
        </authorList>
    </citation>
    <scope>NUCLEOTIDE SEQUENCE [LARGE SCALE GENOMIC DNA]</scope>
    <source>
        <strain evidence="4 5">DP05</strain>
    </source>
</reference>
<proteinExistence type="inferred from homology"/>
<organism evidence="4 5">
    <name type="scientific">Sneathiella litorea</name>
    <dbReference type="NCBI Taxonomy" id="2606216"/>
    <lineage>
        <taxon>Bacteria</taxon>
        <taxon>Pseudomonadati</taxon>
        <taxon>Pseudomonadota</taxon>
        <taxon>Alphaproteobacteria</taxon>
        <taxon>Sneathiellales</taxon>
        <taxon>Sneathiellaceae</taxon>
        <taxon>Sneathiella</taxon>
    </lineage>
</organism>
<dbReference type="CDD" id="cd13603">
    <property type="entry name" value="PBP2_TRAP_Siap_TeaA_like"/>
    <property type="match status" value="1"/>
</dbReference>
<evidence type="ECO:0000313" key="4">
    <source>
        <dbReference type="EMBL" id="MZR30644.1"/>
    </source>
</evidence>
<comment type="similarity">
    <text evidence="1">Belongs to the bacterial solute-binding protein 7 family.</text>
</comment>
<keyword evidence="3" id="KW-0732">Signal</keyword>
<keyword evidence="2" id="KW-0813">Transport</keyword>
<protein>
    <submittedName>
        <fullName evidence="4">Uncharacterized protein</fullName>
    </submittedName>
</protein>
<gene>
    <name evidence="4" type="ORF">GQE98_08355</name>
</gene>
<dbReference type="PANTHER" id="PTHR33376:SF7">
    <property type="entry name" value="C4-DICARBOXYLATE-BINDING PROTEIN DCTB"/>
    <property type="match status" value="1"/>
</dbReference>
<evidence type="ECO:0000256" key="1">
    <source>
        <dbReference type="ARBA" id="ARBA00009023"/>
    </source>
</evidence>
<accession>A0A6L8W800</accession>
<dbReference type="NCBIfam" id="NF037995">
    <property type="entry name" value="TRAP_S1"/>
    <property type="match status" value="1"/>
</dbReference>
<comment type="caution">
    <text evidence="4">The sequence shown here is derived from an EMBL/GenBank/DDBJ whole genome shotgun (WGS) entry which is preliminary data.</text>
</comment>
<dbReference type="Pfam" id="PF03480">
    <property type="entry name" value="DctP"/>
    <property type="match status" value="1"/>
</dbReference>
<evidence type="ECO:0000256" key="2">
    <source>
        <dbReference type="ARBA" id="ARBA00022448"/>
    </source>
</evidence>
<keyword evidence="5" id="KW-1185">Reference proteome</keyword>
<dbReference type="AlphaFoldDB" id="A0A6L8W800"/>
<name>A0A6L8W800_9PROT</name>
<sequence>MDDIREINELENRSRREFISIGAKYGATAAFLAAATTTTGVSIAEAAEAIADIEKAKKSAADHSLLFGCGGTPNRWPDGQIFKQNFDLTGLLQLKEAIERNSSGKVHVDIKFGGALGGQGAVGRKVQQGIVAGSQSSTQNMAAHAPVWNATDFPYVIGSVENYWRMLFSKEVNDTLRKSSMEQGVIPLCVFPQTRWLELKMGLPAEVRDPKQLDGLKIRVTGSKLEQTAFNILPSNPTPVAWGEVYSAVKEGAVDGIHVGTGSVADAGIYEVIGQLVNTEWMYNADTLFISTKWFNGLPPAVQGAVMEGAYEAQVYNYAIYEPAFKFQAGIRPDSPADAAWNTVKAKRVYLTDSELDNWKDALSYERNKEIFDPLIERFGKTEYETVKRVANSGDSVVPRRWWL</sequence>
<dbReference type="PANTHER" id="PTHR33376">
    <property type="match status" value="1"/>
</dbReference>
<dbReference type="InterPro" id="IPR018389">
    <property type="entry name" value="DctP_fam"/>
</dbReference>